<gene>
    <name evidence="2" type="ORF">G7Z17_g6528</name>
</gene>
<evidence type="ECO:0000313" key="3">
    <source>
        <dbReference type="Proteomes" id="UP000722485"/>
    </source>
</evidence>
<feature type="region of interest" description="Disordered" evidence="1">
    <location>
        <begin position="1"/>
        <end position="28"/>
    </location>
</feature>
<organism evidence="2 3">
    <name type="scientific">Cylindrodendrum hubeiense</name>
    <dbReference type="NCBI Taxonomy" id="595255"/>
    <lineage>
        <taxon>Eukaryota</taxon>
        <taxon>Fungi</taxon>
        <taxon>Dikarya</taxon>
        <taxon>Ascomycota</taxon>
        <taxon>Pezizomycotina</taxon>
        <taxon>Sordariomycetes</taxon>
        <taxon>Hypocreomycetidae</taxon>
        <taxon>Hypocreales</taxon>
        <taxon>Nectriaceae</taxon>
        <taxon>Cylindrodendrum</taxon>
    </lineage>
</organism>
<feature type="region of interest" description="Disordered" evidence="1">
    <location>
        <begin position="55"/>
        <end position="159"/>
    </location>
</feature>
<protein>
    <submittedName>
        <fullName evidence="2">Uncharacterized protein</fullName>
    </submittedName>
</protein>
<reference evidence="2" key="1">
    <citation type="submission" date="2020-03" db="EMBL/GenBank/DDBJ databases">
        <title>Draft Genome Sequence of Cylindrodendrum hubeiense.</title>
        <authorList>
            <person name="Buettner E."/>
            <person name="Kellner H."/>
        </authorList>
    </citation>
    <scope>NUCLEOTIDE SEQUENCE</scope>
    <source>
        <strain evidence="2">IHI 201604</strain>
    </source>
</reference>
<dbReference type="EMBL" id="JAANBB010000128">
    <property type="protein sequence ID" value="KAF7549220.1"/>
    <property type="molecule type" value="Genomic_DNA"/>
</dbReference>
<dbReference type="Proteomes" id="UP000722485">
    <property type="component" value="Unassembled WGS sequence"/>
</dbReference>
<sequence length="192" mass="20336">MDSPLRCRNDATPIHHAPAAAASGPAETEMEASYWRGGTRPIAVADGALLPPVAPHRATVRGETNEGQYDDTGRVPRSPCRVGGVAHTKSPQVTHKADSWRVPISPPLHRPVAANQHPQAARENGPKDDDPRWPLSGLPQPTTERCQAPGALGPDQATAVACASEGSSSGCQASLPGLLPERRRHSPCLKIW</sequence>
<keyword evidence="3" id="KW-1185">Reference proteome</keyword>
<evidence type="ECO:0000313" key="2">
    <source>
        <dbReference type="EMBL" id="KAF7549220.1"/>
    </source>
</evidence>
<comment type="caution">
    <text evidence="2">The sequence shown here is derived from an EMBL/GenBank/DDBJ whole genome shotgun (WGS) entry which is preliminary data.</text>
</comment>
<proteinExistence type="predicted"/>
<dbReference type="AlphaFoldDB" id="A0A9P5H571"/>
<name>A0A9P5H571_9HYPO</name>
<evidence type="ECO:0000256" key="1">
    <source>
        <dbReference type="SAM" id="MobiDB-lite"/>
    </source>
</evidence>
<accession>A0A9P5H571</accession>
<feature type="compositionally biased region" description="Low complexity" evidence="1">
    <location>
        <begin position="11"/>
        <end position="26"/>
    </location>
</feature>